<feature type="domain" description="Coenzyme F420 hydrogenase/dehydrogenase beta subunit N-terminal" evidence="1">
    <location>
        <begin position="93"/>
        <end position="166"/>
    </location>
</feature>
<comment type="caution">
    <text evidence="3">The sequence shown here is derived from an EMBL/GenBank/DDBJ whole genome shotgun (WGS) entry which is preliminary data.</text>
</comment>
<protein>
    <recommendedName>
        <fullName evidence="5">Coenzyme F420 hydrogenase</fullName>
    </recommendedName>
</protein>
<dbReference type="PANTHER" id="PTHR31332:SF0">
    <property type="entry name" value="7-HYDROXYMETHYL CHLOROPHYLL A REDUCTASE, CHLOROPLASTIC"/>
    <property type="match status" value="1"/>
</dbReference>
<dbReference type="GO" id="GO:0052592">
    <property type="term" value="F:oxidoreductase activity, acting on CH or CH2 groups, with an iron-sulfur protein as acceptor"/>
    <property type="evidence" value="ECO:0007669"/>
    <property type="project" value="TreeGrafter"/>
</dbReference>
<dbReference type="PANTHER" id="PTHR31332">
    <property type="entry name" value="7-HYDROXYMETHYL CHLOROPHYLL A REDUCTASE, CHLOROPLASTIC"/>
    <property type="match status" value="1"/>
</dbReference>
<dbReference type="EMBL" id="BAEM01000059">
    <property type="protein sequence ID" value="GAC12378.1"/>
    <property type="molecule type" value="Genomic_DNA"/>
</dbReference>
<dbReference type="Proteomes" id="UP000006320">
    <property type="component" value="Unassembled WGS sequence"/>
</dbReference>
<gene>
    <name evidence="3" type="ORF">GCHA_4460</name>
</gene>
<evidence type="ECO:0000313" key="4">
    <source>
        <dbReference type="Proteomes" id="UP000006320"/>
    </source>
</evidence>
<accession>A0AAV3V6Z0</accession>
<evidence type="ECO:0000259" key="2">
    <source>
        <dbReference type="Pfam" id="PF04432"/>
    </source>
</evidence>
<dbReference type="Pfam" id="PF04432">
    <property type="entry name" value="FrhB_FdhB_C"/>
    <property type="match status" value="1"/>
</dbReference>
<name>A0AAV3V6Z0_9ALTE</name>
<reference evidence="3 4" key="1">
    <citation type="journal article" date="2017" name="Antonie Van Leeuwenhoek">
        <title>Rhizobium rhizosphaerae sp. nov., a novel species isolated from rice rhizosphere.</title>
        <authorList>
            <person name="Zhao J.J."/>
            <person name="Zhang J."/>
            <person name="Zhang R.J."/>
            <person name="Zhang C.W."/>
            <person name="Yin H.Q."/>
            <person name="Zhang X.X."/>
        </authorList>
    </citation>
    <scope>NUCLEOTIDE SEQUENCE [LARGE SCALE GENOMIC DNA]</scope>
    <source>
        <strain evidence="3 4">S18K6</strain>
    </source>
</reference>
<dbReference type="InterPro" id="IPR007516">
    <property type="entry name" value="Co_F420_Hydgase/DH_bsu_N"/>
</dbReference>
<evidence type="ECO:0000259" key="1">
    <source>
        <dbReference type="Pfam" id="PF04422"/>
    </source>
</evidence>
<organism evidence="3 4">
    <name type="scientific">Paraglaciecola chathamensis S18K6</name>
    <dbReference type="NCBI Taxonomy" id="1127672"/>
    <lineage>
        <taxon>Bacteria</taxon>
        <taxon>Pseudomonadati</taxon>
        <taxon>Pseudomonadota</taxon>
        <taxon>Gammaproteobacteria</taxon>
        <taxon>Alteromonadales</taxon>
        <taxon>Alteromonadaceae</taxon>
        <taxon>Paraglaciecola</taxon>
    </lineage>
</organism>
<dbReference type="RefSeq" id="WP_007991947.1">
    <property type="nucleotide sequence ID" value="NZ_BAEM01000059.1"/>
</dbReference>
<dbReference type="AlphaFoldDB" id="A0AAV3V6Z0"/>
<dbReference type="InterPro" id="IPR045220">
    <property type="entry name" value="FRHB/FDHB/HCAR-like"/>
</dbReference>
<feature type="domain" description="Coenzyme F420 hydrogenase/dehydrogenase beta subunit C-terminal" evidence="2">
    <location>
        <begin position="175"/>
        <end position="344"/>
    </location>
</feature>
<dbReference type="InterPro" id="IPR007525">
    <property type="entry name" value="FrhB_FdhB_C"/>
</dbReference>
<evidence type="ECO:0008006" key="5">
    <source>
        <dbReference type="Google" id="ProtNLM"/>
    </source>
</evidence>
<evidence type="ECO:0000313" key="3">
    <source>
        <dbReference type="EMBL" id="GAC12378.1"/>
    </source>
</evidence>
<proteinExistence type="predicted"/>
<sequence>MSTSLIKTDVEKVVDGGFCVGCGGCAAIDSGINMRFMDSGVYQPIIEKVTNPKIDEVCPFSNKGPNEDALANPSMDKTDEDKLGTYLSLKAGYDLDESARLHSSSGGGASWILKQLFERGLINKVIHVTESDEEGKLFKYSVSKSIDEINQGAKTRYYPIELSEVIEFVKNNDANYAFVGVPCFVKAVKRLAVIDEDFSRKLKFTISIFCGHLKSAAFGESLAWQLGVSPIKIKKIDFRHKILSAPANNYGIKVTDRESEIHISPMNELLGKDWGMGAFRLKACDFCDDIVGEVADVSFGDAWLDKYRADSKGTNLIIIRNEIIEDIFQKGLQEKSFYTEEISSKEVVKSQDASFRHRRHGVKHRTKQYEKSSTWHPIKRKFSGIDNPNFLTKLNWNFRANYSQQSHEYFLKAKTKSSLDVYTNFVKTNTAKAQRIQKLISHYSRLGRLIRKLLLKQNKSR</sequence>
<dbReference type="Pfam" id="PF04422">
    <property type="entry name" value="FrhB_FdhB_N"/>
    <property type="match status" value="1"/>
</dbReference>